<dbReference type="Proteomes" id="UP000193077">
    <property type="component" value="Unassembled WGS sequence"/>
</dbReference>
<protein>
    <submittedName>
        <fullName evidence="2">Uncharacterized protein</fullName>
    </submittedName>
</protein>
<evidence type="ECO:0000313" key="3">
    <source>
        <dbReference type="Proteomes" id="UP000193077"/>
    </source>
</evidence>
<keyword evidence="1" id="KW-0732">Signal</keyword>
<accession>A0A1Y5TDL4</accession>
<organism evidence="2 3">
    <name type="scientific">Falsiruegeria litorea R37</name>
    <dbReference type="NCBI Taxonomy" id="1200284"/>
    <lineage>
        <taxon>Bacteria</taxon>
        <taxon>Pseudomonadati</taxon>
        <taxon>Pseudomonadota</taxon>
        <taxon>Alphaproteobacteria</taxon>
        <taxon>Rhodobacterales</taxon>
        <taxon>Roseobacteraceae</taxon>
        <taxon>Falsiruegeria</taxon>
    </lineage>
</organism>
<name>A0A1Y5TDL4_9RHOB</name>
<sequence length="180" mass="19873">MTLKSIGLVIAALFFASVEHVQAQEFEVGARLEQCVLTAAEVQGVDNSDGKTMQFSVTSCLTTARRTCQFTTDAEDCFSQYVERVEELSRGIRASLPYKVDGVDGQSNRMNRRLSEAKSSVDAFREYCLNSVESDLPVELLYLPAELRSPAKACEILVPSYDLSSLLLTKALLDSMKAKK</sequence>
<gene>
    <name evidence="2" type="ORF">TRL7639_03176</name>
</gene>
<feature type="signal peptide" evidence="1">
    <location>
        <begin position="1"/>
        <end position="23"/>
    </location>
</feature>
<dbReference type="AlphaFoldDB" id="A0A1Y5TDL4"/>
<dbReference type="EMBL" id="FWFO01000002">
    <property type="protein sequence ID" value="SLN57932.1"/>
    <property type="molecule type" value="Genomic_DNA"/>
</dbReference>
<keyword evidence="3" id="KW-1185">Reference proteome</keyword>
<dbReference type="RefSeq" id="WP_085796809.1">
    <property type="nucleotide sequence ID" value="NZ_FWFO01000002.1"/>
</dbReference>
<evidence type="ECO:0000256" key="1">
    <source>
        <dbReference type="SAM" id="SignalP"/>
    </source>
</evidence>
<evidence type="ECO:0000313" key="2">
    <source>
        <dbReference type="EMBL" id="SLN57932.1"/>
    </source>
</evidence>
<reference evidence="2 3" key="1">
    <citation type="submission" date="2017-03" db="EMBL/GenBank/DDBJ databases">
        <authorList>
            <person name="Afonso C.L."/>
            <person name="Miller P.J."/>
            <person name="Scott M.A."/>
            <person name="Spackman E."/>
            <person name="Goraichik I."/>
            <person name="Dimitrov K.M."/>
            <person name="Suarez D.L."/>
            <person name="Swayne D.E."/>
        </authorList>
    </citation>
    <scope>NUCLEOTIDE SEQUENCE [LARGE SCALE GENOMIC DNA]</scope>
    <source>
        <strain evidence="2 3">CECT 7639</strain>
    </source>
</reference>
<proteinExistence type="predicted"/>
<feature type="chain" id="PRO_5013323192" evidence="1">
    <location>
        <begin position="24"/>
        <end position="180"/>
    </location>
</feature>